<keyword evidence="6 7" id="KW-0961">Cell wall biogenesis/degradation</keyword>
<keyword evidence="5 7" id="KW-0456">Lyase</keyword>
<organism evidence="8 9">
    <name type="scientific">Zymobacter palmae</name>
    <dbReference type="NCBI Taxonomy" id="33074"/>
    <lineage>
        <taxon>Bacteria</taxon>
        <taxon>Pseudomonadati</taxon>
        <taxon>Pseudomonadota</taxon>
        <taxon>Gammaproteobacteria</taxon>
        <taxon>Oceanospirillales</taxon>
        <taxon>Halomonadaceae</taxon>
        <taxon>Zymobacter group</taxon>
        <taxon>Zymobacter</taxon>
    </lineage>
</organism>
<dbReference type="PANTHER" id="PTHR30518">
    <property type="entry name" value="ENDOLYTIC MUREIN TRANSGLYCOSYLASE"/>
    <property type="match status" value="1"/>
</dbReference>
<comment type="function">
    <text evidence="7">Functions as a peptidoglycan terminase that cleaves nascent peptidoglycan strands endolytically to terminate their elongation.</text>
</comment>
<keyword evidence="9" id="KW-1185">Reference proteome</keyword>
<dbReference type="Proteomes" id="UP000267342">
    <property type="component" value="Chromosome"/>
</dbReference>
<dbReference type="OrthoDB" id="9814591at2"/>
<keyword evidence="7" id="KW-0997">Cell inner membrane</keyword>
<feature type="site" description="Important for catalytic activity" evidence="7">
    <location>
        <position position="221"/>
    </location>
</feature>
<evidence type="ECO:0000256" key="5">
    <source>
        <dbReference type="ARBA" id="ARBA00023239"/>
    </source>
</evidence>
<name>A0A348HGG9_9GAMM</name>
<evidence type="ECO:0000256" key="1">
    <source>
        <dbReference type="ARBA" id="ARBA00022475"/>
    </source>
</evidence>
<keyword evidence="4 7" id="KW-0472">Membrane</keyword>
<evidence type="ECO:0000256" key="7">
    <source>
        <dbReference type="HAMAP-Rule" id="MF_02065"/>
    </source>
</evidence>
<dbReference type="EC" id="4.2.2.29" evidence="7"/>
<dbReference type="GO" id="GO:0071555">
    <property type="term" value="P:cell wall organization"/>
    <property type="evidence" value="ECO:0007669"/>
    <property type="project" value="UniProtKB-KW"/>
</dbReference>
<evidence type="ECO:0000256" key="3">
    <source>
        <dbReference type="ARBA" id="ARBA00022989"/>
    </source>
</evidence>
<keyword evidence="3 7" id="KW-1133">Transmembrane helix</keyword>
<gene>
    <name evidence="7" type="primary">mltG</name>
    <name evidence="8" type="ORF">ZBT109_1975</name>
</gene>
<dbReference type="Gene3D" id="3.30.160.60">
    <property type="entry name" value="Classic Zinc Finger"/>
    <property type="match status" value="1"/>
</dbReference>
<comment type="similarity">
    <text evidence="7">Belongs to the transglycosylase MltG family.</text>
</comment>
<evidence type="ECO:0000313" key="9">
    <source>
        <dbReference type="Proteomes" id="UP000267342"/>
    </source>
</evidence>
<protein>
    <recommendedName>
        <fullName evidence="7">Endolytic murein transglycosylase</fullName>
        <ecNumber evidence="7">4.2.2.29</ecNumber>
    </recommendedName>
    <alternativeName>
        <fullName evidence="7">Peptidoglycan lytic transglycosylase</fullName>
    </alternativeName>
    <alternativeName>
        <fullName evidence="7">Peptidoglycan polymerization terminase</fullName>
    </alternativeName>
</protein>
<dbReference type="NCBIfam" id="TIGR00247">
    <property type="entry name" value="endolytic transglycosylase MltG"/>
    <property type="match status" value="1"/>
</dbReference>
<dbReference type="PANTHER" id="PTHR30518:SF2">
    <property type="entry name" value="ENDOLYTIC MUREIN TRANSGLYCOSYLASE"/>
    <property type="match status" value="1"/>
</dbReference>
<dbReference type="AlphaFoldDB" id="A0A348HGG9"/>
<dbReference type="Pfam" id="PF02618">
    <property type="entry name" value="YceG"/>
    <property type="match status" value="1"/>
</dbReference>
<dbReference type="InterPro" id="IPR003770">
    <property type="entry name" value="MLTG-like"/>
</dbReference>
<keyword evidence="1 7" id="KW-1003">Cell membrane</keyword>
<evidence type="ECO:0000256" key="2">
    <source>
        <dbReference type="ARBA" id="ARBA00022692"/>
    </source>
</evidence>
<dbReference type="GO" id="GO:0005886">
    <property type="term" value="C:plasma membrane"/>
    <property type="evidence" value="ECO:0007669"/>
    <property type="project" value="UniProtKB-UniRule"/>
</dbReference>
<reference evidence="8 9" key="1">
    <citation type="submission" date="2018-09" db="EMBL/GenBank/DDBJ databases">
        <title>Zymobacter palmae IAM14233 (=T109) whole genome analysis.</title>
        <authorList>
            <person name="Yanase H."/>
        </authorList>
    </citation>
    <scope>NUCLEOTIDE SEQUENCE [LARGE SCALE GENOMIC DNA]</scope>
    <source>
        <strain evidence="8 9">IAM14233</strain>
    </source>
</reference>
<dbReference type="STRING" id="1123510.GCA_000620025_01138"/>
<evidence type="ECO:0000313" key="8">
    <source>
        <dbReference type="EMBL" id="BBG30721.1"/>
    </source>
</evidence>
<dbReference type="EMBL" id="AP018933">
    <property type="protein sequence ID" value="BBG30721.1"/>
    <property type="molecule type" value="Genomic_DNA"/>
</dbReference>
<proteinExistence type="inferred from homology"/>
<evidence type="ECO:0000256" key="4">
    <source>
        <dbReference type="ARBA" id="ARBA00023136"/>
    </source>
</evidence>
<accession>A0A348HGG9</accession>
<dbReference type="CDD" id="cd08010">
    <property type="entry name" value="MltG_like"/>
    <property type="match status" value="1"/>
</dbReference>
<dbReference type="GO" id="GO:0009252">
    <property type="term" value="P:peptidoglycan biosynthetic process"/>
    <property type="evidence" value="ECO:0007669"/>
    <property type="project" value="UniProtKB-UniRule"/>
</dbReference>
<dbReference type="GO" id="GO:0008932">
    <property type="term" value="F:lytic endotransglycosylase activity"/>
    <property type="evidence" value="ECO:0007669"/>
    <property type="project" value="UniProtKB-UniRule"/>
</dbReference>
<keyword evidence="2 7" id="KW-0812">Transmembrane</keyword>
<dbReference type="RefSeq" id="WP_027704680.1">
    <property type="nucleotide sequence ID" value="NZ_AP018933.1"/>
</dbReference>
<dbReference type="HAMAP" id="MF_02065">
    <property type="entry name" value="MltG"/>
    <property type="match status" value="1"/>
</dbReference>
<evidence type="ECO:0000256" key="6">
    <source>
        <dbReference type="ARBA" id="ARBA00023316"/>
    </source>
</evidence>
<sequence length="345" mass="38289">MRARRVAGLSLLLAVIVGGAAVGGGYGAWYWQWQRPIALTVPKVFEIERGMGIRQTLEQLQQQGIIASTWPYRAKAWLVPDRLRHLKAGEFALIPGMTPDQLIDKLSSDDVVTYGMTIPEGRTFAQMRALMDAQAKLEHRTASLSDAELMRQIGHEGMLPEGRFLPTTYRYHKGMSDITLYRQAFELMNSRLDEAWRKRDEGLPYRSPDEALVMASLVEMETGVPEERKAIAGVFVRRLGKGMRLQTDPAVAYGLKKNARTLTRADLTTPTPYNTYMNEGLPPTPIALPGQAALDAALHPAPGSALYFVATGNGGHRFSDSLEQHQQAVRDYLRVLRAGSSNSSH</sequence>
<dbReference type="Gene3D" id="3.30.1490.480">
    <property type="entry name" value="Endolytic murein transglycosylase"/>
    <property type="match status" value="1"/>
</dbReference>
<dbReference type="KEGG" id="zpl:ZBT109_1975"/>
<comment type="catalytic activity">
    <reaction evidence="7">
        <text>a peptidoglycan chain = a peptidoglycan chain with N-acetyl-1,6-anhydromuramyl-[peptide] at the reducing end + a peptidoglycan chain with N-acetylglucosamine at the non-reducing end.</text>
        <dbReference type="EC" id="4.2.2.29"/>
    </reaction>
</comment>